<dbReference type="Pfam" id="PF02536">
    <property type="entry name" value="mTERF"/>
    <property type="match status" value="1"/>
</dbReference>
<dbReference type="FunFam" id="1.25.70.10:FF:000001">
    <property type="entry name" value="Mitochondrial transcription termination factor-like"/>
    <property type="match status" value="1"/>
</dbReference>
<dbReference type="Gene3D" id="1.25.70.10">
    <property type="entry name" value="Transcription termination factor 3, mitochondrial"/>
    <property type="match status" value="1"/>
</dbReference>
<dbReference type="Gramene" id="TraesWEE_scaffold_113704_01G000100.1">
    <property type="protein sequence ID" value="TraesWEE_scaffold_113704_01G000100.1"/>
    <property type="gene ID" value="TraesWEE_scaffold_113704_01G000100"/>
</dbReference>
<comment type="similarity">
    <text evidence="1">Belongs to the mTERF family.</text>
</comment>
<dbReference type="RefSeq" id="XP_044410948.1">
    <property type="nucleotide sequence ID" value="XM_044555013.1"/>
</dbReference>
<dbReference type="Gramene" id="TraesLAC6B03G03401590.1">
    <property type="protein sequence ID" value="TraesLAC6B03G03401590.1.CDS1"/>
    <property type="gene ID" value="TraesLAC6B03G03401590"/>
</dbReference>
<dbReference type="Gramene" id="TraesMAC6B03G03446280.1">
    <property type="protein sequence ID" value="TraesMAC6B03G03446280.1.CDS1"/>
    <property type="gene ID" value="TraesMAC6B03G03446280"/>
</dbReference>
<dbReference type="Gramene" id="TraesROB_scaffold_094359_01G000300.1">
    <property type="protein sequence ID" value="TraesROB_scaffold_094359_01G000300.1"/>
    <property type="gene ID" value="TraesROB_scaffold_094359_01G000300"/>
</dbReference>
<gene>
    <name evidence="4" type="primary">LOC123135802</name>
</gene>
<protein>
    <submittedName>
        <fullName evidence="4">Uncharacterized protein</fullName>
    </submittedName>
</protein>
<proteinExistence type="inferred from homology"/>
<accession>A0A3B6PEU4</accession>
<reference evidence="4" key="2">
    <citation type="submission" date="2018-10" db="UniProtKB">
        <authorList>
            <consortium name="EnsemblPlants"/>
        </authorList>
    </citation>
    <scope>IDENTIFICATION</scope>
</reference>
<evidence type="ECO:0000313" key="5">
    <source>
        <dbReference type="Proteomes" id="UP000019116"/>
    </source>
</evidence>
<dbReference type="Gramene" id="TraesSYM6B03G03389710.1">
    <property type="protein sequence ID" value="TraesSYM6B03G03389710.1.CDS1"/>
    <property type="gene ID" value="TraesSYM6B03G03389710"/>
</dbReference>
<keyword evidence="2" id="KW-0804">Transcription</keyword>
<dbReference type="Gramene" id="TraesSTA6B03G03438610.1">
    <property type="protein sequence ID" value="TraesSTA6B03G03438610.1.CDS1"/>
    <property type="gene ID" value="TraesSTA6B03G03438610"/>
</dbReference>
<dbReference type="GO" id="GO:0003676">
    <property type="term" value="F:nucleic acid binding"/>
    <property type="evidence" value="ECO:0007669"/>
    <property type="project" value="InterPro"/>
</dbReference>
<dbReference type="GO" id="GO:0009658">
    <property type="term" value="P:chloroplast organization"/>
    <property type="evidence" value="ECO:0000318"/>
    <property type="project" value="GO_Central"/>
</dbReference>
<dbReference type="GO" id="GO:0006353">
    <property type="term" value="P:DNA-templated transcription termination"/>
    <property type="evidence" value="ECO:0007669"/>
    <property type="project" value="UniProtKB-KW"/>
</dbReference>
<dbReference type="Gramene" id="TraesLDM6B03G03451500.1">
    <property type="protein sequence ID" value="TraesLDM6B03G03451500.1.CDS1"/>
    <property type="gene ID" value="TraesLDM6B03G03451500"/>
</dbReference>
<dbReference type="Gramene" id="TraesARI6B03G03405330.1">
    <property type="protein sequence ID" value="TraesARI6B03G03405330.1.CDS1"/>
    <property type="gene ID" value="TraesARI6B03G03405330"/>
</dbReference>
<sequence length="382" mass="41917">MLRLRECVFSRLLSPYSISATSPLLRLLSASAFPNPSGFAVEEYLVATCGLTRAQAIKASPKLAHLKTPDKPNAVLAFLSGLGLSGADVAAVVAKDPRLLFAKVDKTLAPKAVRLAGIGLSRPEIARLVSLGPECFRSRHIVSKLHYYHPLFGSFHNFLRAYERSSYLLSRDLDTTIKPNVALLHECGLAACDIVKLVMYRRGILTTNPGRLRAMVACAEGIGVPRASGMFRQALCAVAFQSEDKIAAKVDYLKTTLRWSAAEVGIAVSKAPMLLRRSKDTLQSKSEFLVSEVGLEPTLIAHRPIVLTYSLEGRLRPRHYVLKFVKASGLLDRDHSYICAVGLTENVFVKKFVRPQIEAAPHLAEDYAAACRGEVPTRFIFD</sequence>
<evidence type="ECO:0000256" key="3">
    <source>
        <dbReference type="ARBA" id="ARBA00022946"/>
    </source>
</evidence>
<dbReference type="Gramene" id="TraesJAG6B03G03438080.1">
    <property type="protein sequence ID" value="TraesJAG6B03G03438080.1.CDS1"/>
    <property type="gene ID" value="TraesJAG6B03G03438080"/>
</dbReference>
<dbReference type="SMART" id="SM00733">
    <property type="entry name" value="Mterf"/>
    <property type="match status" value="5"/>
</dbReference>
<dbReference type="AlphaFoldDB" id="A0A3B6PEU4"/>
<dbReference type="OrthoDB" id="637682at2759"/>
<dbReference type="Gramene" id="TraesJUL6B03G03474160.1">
    <property type="protein sequence ID" value="TraesJUL6B03G03474160.1.CDS1"/>
    <property type="gene ID" value="TraesJUL6B03G03474160"/>
</dbReference>
<dbReference type="Gramene" id="TraesCAD_scaffold_102652_01G000300.1">
    <property type="protein sequence ID" value="TraesCAD_scaffold_102652_01G000300.1"/>
    <property type="gene ID" value="TraesCAD_scaffold_102652_01G000300"/>
</dbReference>
<keyword evidence="2" id="KW-0805">Transcription regulation</keyword>
<dbReference type="Proteomes" id="UP000019116">
    <property type="component" value="Chromosome 6B"/>
</dbReference>
<organism evidence="4">
    <name type="scientific">Triticum aestivum</name>
    <name type="common">Wheat</name>
    <dbReference type="NCBI Taxonomy" id="4565"/>
    <lineage>
        <taxon>Eukaryota</taxon>
        <taxon>Viridiplantae</taxon>
        <taxon>Streptophyta</taxon>
        <taxon>Embryophyta</taxon>
        <taxon>Tracheophyta</taxon>
        <taxon>Spermatophyta</taxon>
        <taxon>Magnoliopsida</taxon>
        <taxon>Liliopsida</taxon>
        <taxon>Poales</taxon>
        <taxon>Poaceae</taxon>
        <taxon>BOP clade</taxon>
        <taxon>Pooideae</taxon>
        <taxon>Triticodae</taxon>
        <taxon>Triticeae</taxon>
        <taxon>Triticinae</taxon>
        <taxon>Triticum</taxon>
    </lineage>
</organism>
<dbReference type="GO" id="GO:0009507">
    <property type="term" value="C:chloroplast"/>
    <property type="evidence" value="ECO:0000318"/>
    <property type="project" value="GO_Central"/>
</dbReference>
<dbReference type="Gramene" id="TraesCS6B02G082700.1">
    <property type="protein sequence ID" value="TraesCS6B02G082700.1.cds1"/>
    <property type="gene ID" value="TraesCS6B02G082700"/>
</dbReference>
<dbReference type="PANTHER" id="PTHR13068:SF148">
    <property type="entry name" value="PORR DOMAIN-CONTAINING PROTEIN"/>
    <property type="match status" value="1"/>
</dbReference>
<keyword evidence="3" id="KW-0809">Transit peptide</keyword>
<keyword evidence="5" id="KW-1185">Reference proteome</keyword>
<dbReference type="InterPro" id="IPR038538">
    <property type="entry name" value="MTERF_sf"/>
</dbReference>
<dbReference type="Gramene" id="TraesNOR6B03G03480400.1">
    <property type="protein sequence ID" value="TraesNOR6B03G03480400.1.CDS1"/>
    <property type="gene ID" value="TraesNOR6B03G03480400"/>
</dbReference>
<reference evidence="4" key="1">
    <citation type="submission" date="2018-08" db="EMBL/GenBank/DDBJ databases">
        <authorList>
            <person name="Rossello M."/>
        </authorList>
    </citation>
    <scope>NUCLEOTIDE SEQUENCE [LARGE SCALE GENOMIC DNA]</scope>
    <source>
        <strain evidence="4">cv. Chinese Spring</strain>
    </source>
</reference>
<dbReference type="Gramene" id="TraesCLE_scaffold_009345_01G000100.1">
    <property type="protein sequence ID" value="TraesCLE_scaffold_009345_01G000100.1"/>
    <property type="gene ID" value="TraesCLE_scaffold_009345_01G000100"/>
</dbReference>
<dbReference type="STRING" id="4565.A0A3B6PEU4"/>
<dbReference type="InterPro" id="IPR003690">
    <property type="entry name" value="MTERF"/>
</dbReference>
<dbReference type="Gramene" id="TraesPARA_EIv1.0_2014600.2">
    <property type="protein sequence ID" value="TraesPARA_EIv1.0_2014600.2.CDS1"/>
    <property type="gene ID" value="TraesPARA_EIv1.0_2014600"/>
</dbReference>
<dbReference type="Gramene" id="TraesCS6B03G0195700.1">
    <property type="protein sequence ID" value="TraesCS6B03G0195700.1.CDS1"/>
    <property type="gene ID" value="TraesCS6B03G0195700"/>
</dbReference>
<keyword evidence="2" id="KW-0806">Transcription termination</keyword>
<evidence type="ECO:0000256" key="1">
    <source>
        <dbReference type="ARBA" id="ARBA00007692"/>
    </source>
</evidence>
<dbReference type="EnsemblPlants" id="TraesCS6B02G082700.1">
    <property type="protein sequence ID" value="TraesCS6B02G082700.1.cds1"/>
    <property type="gene ID" value="TraesCS6B02G082700"/>
</dbReference>
<name>A0A3B6PEU4_WHEAT</name>
<evidence type="ECO:0000256" key="2">
    <source>
        <dbReference type="ARBA" id="ARBA00022472"/>
    </source>
</evidence>
<dbReference type="GeneID" id="123135802"/>
<dbReference type="Gramene" id="TraesPARA_EIv1.0_2014600.1">
    <property type="protein sequence ID" value="TraesPARA_EIv1.0_2014600.1.CDS1"/>
    <property type="gene ID" value="TraesPARA_EIv1.0_2014600"/>
</dbReference>
<dbReference type="PANTHER" id="PTHR13068">
    <property type="entry name" value="CGI-12 PROTEIN-RELATED"/>
    <property type="match status" value="1"/>
</dbReference>
<evidence type="ECO:0000313" key="4">
    <source>
        <dbReference type="EnsemblPlants" id="TraesCS6B02G082700.1.cds1"/>
    </source>
</evidence>